<gene>
    <name evidence="8" type="ORF">HF682_11370</name>
</gene>
<proteinExistence type="predicted"/>
<protein>
    <submittedName>
        <fullName evidence="8">MFS transporter</fullName>
    </submittedName>
</protein>
<dbReference type="PANTHER" id="PTHR23501">
    <property type="entry name" value="MAJOR FACILITATOR SUPERFAMILY"/>
    <property type="match status" value="1"/>
</dbReference>
<feature type="transmembrane region" description="Helical" evidence="6">
    <location>
        <begin position="78"/>
        <end position="101"/>
    </location>
</feature>
<dbReference type="PANTHER" id="PTHR23501:SF191">
    <property type="entry name" value="VACUOLAR BASIC AMINO ACID TRANSPORTER 4"/>
    <property type="match status" value="1"/>
</dbReference>
<feature type="transmembrane region" description="Helical" evidence="6">
    <location>
        <begin position="222"/>
        <end position="240"/>
    </location>
</feature>
<feature type="transmembrane region" description="Helical" evidence="6">
    <location>
        <begin position="107"/>
        <end position="124"/>
    </location>
</feature>
<keyword evidence="4 6" id="KW-1133">Transmembrane helix</keyword>
<dbReference type="RefSeq" id="WP_168877407.1">
    <property type="nucleotide sequence ID" value="NZ_JABAIM010000002.1"/>
</dbReference>
<feature type="transmembrane region" description="Helical" evidence="6">
    <location>
        <begin position="323"/>
        <end position="340"/>
    </location>
</feature>
<dbReference type="GO" id="GO:0005886">
    <property type="term" value="C:plasma membrane"/>
    <property type="evidence" value="ECO:0007669"/>
    <property type="project" value="TreeGrafter"/>
</dbReference>
<reference evidence="8 9" key="1">
    <citation type="submission" date="2020-04" db="EMBL/GenBank/DDBJ databases">
        <title>Draft genome of Leeia sp. IMCC25680.</title>
        <authorList>
            <person name="Song J."/>
            <person name="Cho J.-C."/>
        </authorList>
    </citation>
    <scope>NUCLEOTIDE SEQUENCE [LARGE SCALE GENOMIC DNA]</scope>
    <source>
        <strain evidence="8 9">IMCC25680</strain>
    </source>
</reference>
<dbReference type="AlphaFoldDB" id="A0A847S7M2"/>
<feature type="transmembrane region" description="Helical" evidence="6">
    <location>
        <begin position="199"/>
        <end position="216"/>
    </location>
</feature>
<feature type="transmembrane region" description="Helical" evidence="6">
    <location>
        <begin position="44"/>
        <end position="66"/>
    </location>
</feature>
<feature type="transmembrane region" description="Helical" evidence="6">
    <location>
        <begin position="346"/>
        <end position="371"/>
    </location>
</feature>
<keyword evidence="2" id="KW-0813">Transport</keyword>
<comment type="subcellular location">
    <subcellularLocation>
        <location evidence="1">Endomembrane system</location>
        <topology evidence="1">Multi-pass membrane protein</topology>
    </subcellularLocation>
</comment>
<dbReference type="InterPro" id="IPR020846">
    <property type="entry name" value="MFS_dom"/>
</dbReference>
<evidence type="ECO:0000259" key="7">
    <source>
        <dbReference type="PROSITE" id="PS50850"/>
    </source>
</evidence>
<dbReference type="EMBL" id="JABAIM010000002">
    <property type="protein sequence ID" value="NLR75763.1"/>
    <property type="molecule type" value="Genomic_DNA"/>
</dbReference>
<dbReference type="Gene3D" id="1.20.1720.10">
    <property type="entry name" value="Multidrug resistance protein D"/>
    <property type="match status" value="1"/>
</dbReference>
<feature type="transmembrane region" description="Helical" evidence="6">
    <location>
        <begin position="261"/>
        <end position="280"/>
    </location>
</feature>
<dbReference type="Pfam" id="PF07690">
    <property type="entry name" value="MFS_1"/>
    <property type="match status" value="1"/>
</dbReference>
<dbReference type="PROSITE" id="PS50850">
    <property type="entry name" value="MFS"/>
    <property type="match status" value="1"/>
</dbReference>
<feature type="transmembrane region" description="Helical" evidence="6">
    <location>
        <begin position="12"/>
        <end position="32"/>
    </location>
</feature>
<feature type="transmembrane region" description="Helical" evidence="6">
    <location>
        <begin position="392"/>
        <end position="410"/>
    </location>
</feature>
<evidence type="ECO:0000256" key="1">
    <source>
        <dbReference type="ARBA" id="ARBA00004127"/>
    </source>
</evidence>
<dbReference type="Gene3D" id="1.20.1250.20">
    <property type="entry name" value="MFS general substrate transporter like domains"/>
    <property type="match status" value="1"/>
</dbReference>
<sequence length="451" mass="47422">MSPSAPPRRLEPALLLCLFLAAMDTTIVGTLLPVIRQQLGQPELYAWLVSGFMACMALTGPLAGALADRCGARLPLNLALLLFLAGSLLGTLTHSMLWLIVARALQGLGAGMLIVLSYAALAQLHPAQRGLAQTRISMVWGAAAMLGPLAGWLISQYTSWRLAFALNLPLGLLCLLALQHPALAQAARRGVRLDPAAQVGFGLLIGACMLLLSAMTHPVASWLLQLEGMLGAAGLALLIWRVRQQPESSPLPQAFLHNPNLRTSLLQVALYASITLVPLLPAFSGPQAGNRIGLLVLAGAAGMVLASARCGKRIADWGYRRPLLLGNLLLLLGIGWQAGWPASAHWMGWVLAEAMIGCGMGLVAAASVVLAQSSARPEHVARHTAAIQLARNVGAAIGLHALVALQPWLTTPALPALASALLPLLVLLLFSAVLGTHLPRQYGQLAPVCDH</sequence>
<organism evidence="8 9">
    <name type="scientific">Leeia aquatica</name>
    <dbReference type="NCBI Taxonomy" id="2725557"/>
    <lineage>
        <taxon>Bacteria</taxon>
        <taxon>Pseudomonadati</taxon>
        <taxon>Pseudomonadota</taxon>
        <taxon>Betaproteobacteria</taxon>
        <taxon>Neisseriales</taxon>
        <taxon>Leeiaceae</taxon>
        <taxon>Leeia</taxon>
    </lineage>
</organism>
<feature type="domain" description="Major facilitator superfamily (MFS) profile" evidence="7">
    <location>
        <begin position="10"/>
        <end position="443"/>
    </location>
</feature>
<evidence type="ECO:0000313" key="8">
    <source>
        <dbReference type="EMBL" id="NLR75763.1"/>
    </source>
</evidence>
<evidence type="ECO:0000256" key="4">
    <source>
        <dbReference type="ARBA" id="ARBA00022989"/>
    </source>
</evidence>
<keyword evidence="3 6" id="KW-0812">Transmembrane</keyword>
<dbReference type="Proteomes" id="UP000587991">
    <property type="component" value="Unassembled WGS sequence"/>
</dbReference>
<dbReference type="InterPro" id="IPR011701">
    <property type="entry name" value="MFS"/>
</dbReference>
<evidence type="ECO:0000313" key="9">
    <source>
        <dbReference type="Proteomes" id="UP000587991"/>
    </source>
</evidence>
<evidence type="ECO:0000256" key="5">
    <source>
        <dbReference type="ARBA" id="ARBA00023136"/>
    </source>
</evidence>
<evidence type="ECO:0000256" key="2">
    <source>
        <dbReference type="ARBA" id="ARBA00022448"/>
    </source>
</evidence>
<feature type="transmembrane region" description="Helical" evidence="6">
    <location>
        <begin position="136"/>
        <end position="154"/>
    </location>
</feature>
<evidence type="ECO:0000256" key="3">
    <source>
        <dbReference type="ARBA" id="ARBA00022692"/>
    </source>
</evidence>
<keyword evidence="5 6" id="KW-0472">Membrane</keyword>
<keyword evidence="9" id="KW-1185">Reference proteome</keyword>
<comment type="caution">
    <text evidence="8">The sequence shown here is derived from an EMBL/GenBank/DDBJ whole genome shotgun (WGS) entry which is preliminary data.</text>
</comment>
<dbReference type="SUPFAM" id="SSF103473">
    <property type="entry name" value="MFS general substrate transporter"/>
    <property type="match status" value="1"/>
</dbReference>
<feature type="transmembrane region" description="Helical" evidence="6">
    <location>
        <begin position="416"/>
        <end position="435"/>
    </location>
</feature>
<evidence type="ECO:0000256" key="6">
    <source>
        <dbReference type="SAM" id="Phobius"/>
    </source>
</evidence>
<dbReference type="GO" id="GO:0012505">
    <property type="term" value="C:endomembrane system"/>
    <property type="evidence" value="ECO:0007669"/>
    <property type="project" value="UniProtKB-SubCell"/>
</dbReference>
<name>A0A847S7M2_9NEIS</name>
<dbReference type="InterPro" id="IPR036259">
    <property type="entry name" value="MFS_trans_sf"/>
</dbReference>
<dbReference type="GO" id="GO:0022857">
    <property type="term" value="F:transmembrane transporter activity"/>
    <property type="evidence" value="ECO:0007669"/>
    <property type="project" value="InterPro"/>
</dbReference>
<feature type="transmembrane region" description="Helical" evidence="6">
    <location>
        <begin position="160"/>
        <end position="178"/>
    </location>
</feature>
<feature type="transmembrane region" description="Helical" evidence="6">
    <location>
        <begin position="292"/>
        <end position="311"/>
    </location>
</feature>
<accession>A0A847S7M2</accession>